<dbReference type="EMBL" id="JAFBED010000002">
    <property type="protein sequence ID" value="MBM7619195.1"/>
    <property type="molecule type" value="Genomic_DNA"/>
</dbReference>
<feature type="domain" description="EthD" evidence="1">
    <location>
        <begin position="13"/>
        <end position="87"/>
    </location>
</feature>
<name>A0ABS2NX06_9BACI</name>
<dbReference type="PANTHER" id="PTHR40260">
    <property type="entry name" value="BLR8190 PROTEIN"/>
    <property type="match status" value="1"/>
</dbReference>
<dbReference type="SUPFAM" id="SSF54909">
    <property type="entry name" value="Dimeric alpha+beta barrel"/>
    <property type="match status" value="1"/>
</dbReference>
<accession>A0ABS2NX06</accession>
<dbReference type="Pfam" id="PF07110">
    <property type="entry name" value="EthD"/>
    <property type="match status" value="1"/>
</dbReference>
<evidence type="ECO:0000259" key="1">
    <source>
        <dbReference type="Pfam" id="PF07110"/>
    </source>
</evidence>
<evidence type="ECO:0000313" key="3">
    <source>
        <dbReference type="Proteomes" id="UP000737402"/>
    </source>
</evidence>
<organism evidence="2 3">
    <name type="scientific">Sutcliffiella tianshenii</name>
    <dbReference type="NCBI Taxonomy" id="1463404"/>
    <lineage>
        <taxon>Bacteria</taxon>
        <taxon>Bacillati</taxon>
        <taxon>Bacillota</taxon>
        <taxon>Bacilli</taxon>
        <taxon>Bacillales</taxon>
        <taxon>Bacillaceae</taxon>
        <taxon>Sutcliffiella</taxon>
    </lineage>
</organism>
<dbReference type="PANTHER" id="PTHR40260:SF2">
    <property type="entry name" value="BLR8190 PROTEIN"/>
    <property type="match status" value="1"/>
</dbReference>
<gene>
    <name evidence="2" type="ORF">JOC95_001044</name>
</gene>
<dbReference type="Gene3D" id="3.30.70.100">
    <property type="match status" value="1"/>
</dbReference>
<evidence type="ECO:0000313" key="2">
    <source>
        <dbReference type="EMBL" id="MBM7619195.1"/>
    </source>
</evidence>
<dbReference type="NCBIfam" id="TIGR02118">
    <property type="entry name" value="EthD family reductase"/>
    <property type="match status" value="1"/>
</dbReference>
<protein>
    <submittedName>
        <fullName evidence="2">Uncharacterized protein (TIGR02118 family)</fullName>
    </submittedName>
</protein>
<reference evidence="2 3" key="1">
    <citation type="submission" date="2021-01" db="EMBL/GenBank/DDBJ databases">
        <title>Genomic Encyclopedia of Type Strains, Phase IV (KMG-IV): sequencing the most valuable type-strain genomes for metagenomic binning, comparative biology and taxonomic classification.</title>
        <authorList>
            <person name="Goeker M."/>
        </authorList>
    </citation>
    <scope>NUCLEOTIDE SEQUENCE [LARGE SCALE GENOMIC DNA]</scope>
    <source>
        <strain evidence="2 3">DSM 25879</strain>
    </source>
</reference>
<dbReference type="Proteomes" id="UP000737402">
    <property type="component" value="Unassembled WGS sequence"/>
</dbReference>
<proteinExistence type="predicted"/>
<dbReference type="InterPro" id="IPR009799">
    <property type="entry name" value="EthD_dom"/>
</dbReference>
<dbReference type="InterPro" id="IPR011008">
    <property type="entry name" value="Dimeric_a/b-barrel"/>
</dbReference>
<comment type="caution">
    <text evidence="2">The sequence shown here is derived from an EMBL/GenBank/DDBJ whole genome shotgun (WGS) entry which is preliminary data.</text>
</comment>
<dbReference type="RefSeq" id="WP_204414094.1">
    <property type="nucleotide sequence ID" value="NZ_JAFBED010000002.1"/>
</dbReference>
<sequence length="100" mass="11244">MAKLIVIYEKPHDEEGFNTYYQSEHIPLVQKMQGLKGASIHKVVQSMNTDLHLYLIAELEFDSVESIAQALGSPEGQAVQSDVQNLMKYLNKPPIISITE</sequence>
<keyword evidence="3" id="KW-1185">Reference proteome</keyword>